<organism evidence="1 2">
    <name type="scientific">Priestia megaterium</name>
    <name type="common">Bacillus megaterium</name>
    <dbReference type="NCBI Taxonomy" id="1404"/>
    <lineage>
        <taxon>Bacteria</taxon>
        <taxon>Bacillati</taxon>
        <taxon>Bacillota</taxon>
        <taxon>Bacilli</taxon>
        <taxon>Bacillales</taxon>
        <taxon>Bacillaceae</taxon>
        <taxon>Priestia</taxon>
    </lineage>
</organism>
<comment type="caution">
    <text evidence="1">The sequence shown here is derived from an EMBL/GenBank/DDBJ whole genome shotgun (WGS) entry which is preliminary data.</text>
</comment>
<proteinExistence type="predicted"/>
<name>A0AAX6BJ80_PRIMG</name>
<reference evidence="1" key="1">
    <citation type="journal article" date="2024" name="Appl Microbiol">
        <title>Effect of kuratsuki Bacillus and Priestia on Taste of Sake.</title>
        <authorList>
            <person name="Kobayashi K."/>
            <person name="Nishida H."/>
        </authorList>
    </citation>
    <scope>NUCLEOTIDE SEQUENCE</scope>
    <source>
        <strain evidence="1">B-12</strain>
    </source>
</reference>
<dbReference type="Proteomes" id="UP001165240">
    <property type="component" value="Unassembled WGS sequence"/>
</dbReference>
<evidence type="ECO:0000313" key="2">
    <source>
        <dbReference type="Proteomes" id="UP001165240"/>
    </source>
</evidence>
<dbReference type="AlphaFoldDB" id="A0AAX6BJ80"/>
<accession>A0AAX6BJ80</accession>
<dbReference type="EMBL" id="BSYK01000001">
    <property type="protein sequence ID" value="GMG73757.1"/>
    <property type="molecule type" value="Genomic_DNA"/>
</dbReference>
<protein>
    <submittedName>
        <fullName evidence="1">Uncharacterized protein</fullName>
    </submittedName>
</protein>
<sequence length="56" mass="6446">MPSNQLLEGTKHMKATFTIKKAERIGFSIENRTRSDLPLTNIRSYKPLFLSLHLSN</sequence>
<evidence type="ECO:0000313" key="1">
    <source>
        <dbReference type="EMBL" id="GMG73757.1"/>
    </source>
</evidence>
<gene>
    <name evidence="1" type="ORF">ShirakiTB12_22250</name>
</gene>